<reference evidence="2 3" key="1">
    <citation type="submission" date="2020-08" db="EMBL/GenBank/DDBJ databases">
        <authorList>
            <person name="Newling K."/>
            <person name="Davey J."/>
            <person name="Forrester S."/>
        </authorList>
    </citation>
    <scope>NUCLEOTIDE SEQUENCE [LARGE SCALE GENOMIC DNA]</scope>
    <source>
        <strain evidence="3">Crithidia deanei Carvalho (ATCC PRA-265)</strain>
    </source>
</reference>
<accession>A0A7G2CER3</accession>
<name>A0A7G2CER3_9TRYP</name>
<keyword evidence="3" id="KW-1185">Reference proteome</keyword>
<sequence length="115" mass="12081">MSGSAWKSTRVHGKTGGAAAGPTNEAQHAPKLGTADAKIEDVARLREQARQATAGISNSANKGFEAQETVDALSNLCHVVEDVKMVELAGPPIAEPHQTCAEFNERFLKKINGGS</sequence>
<dbReference type="VEuPathDB" id="TriTrypDB:ADEAN_000588600"/>
<gene>
    <name evidence="2" type="ORF">ADEAN_000588600</name>
</gene>
<evidence type="ECO:0000313" key="2">
    <source>
        <dbReference type="EMBL" id="CAD2218398.1"/>
    </source>
</evidence>
<evidence type="ECO:0000313" key="3">
    <source>
        <dbReference type="Proteomes" id="UP000515908"/>
    </source>
</evidence>
<dbReference type="Proteomes" id="UP000515908">
    <property type="component" value="Chromosome 11"/>
</dbReference>
<organism evidence="2 3">
    <name type="scientific">Angomonas deanei</name>
    <dbReference type="NCBI Taxonomy" id="59799"/>
    <lineage>
        <taxon>Eukaryota</taxon>
        <taxon>Discoba</taxon>
        <taxon>Euglenozoa</taxon>
        <taxon>Kinetoplastea</taxon>
        <taxon>Metakinetoplastina</taxon>
        <taxon>Trypanosomatida</taxon>
        <taxon>Trypanosomatidae</taxon>
        <taxon>Strigomonadinae</taxon>
        <taxon>Angomonas</taxon>
    </lineage>
</organism>
<dbReference type="AlphaFoldDB" id="A0A7G2CER3"/>
<evidence type="ECO:0000256" key="1">
    <source>
        <dbReference type="SAM" id="MobiDB-lite"/>
    </source>
</evidence>
<proteinExistence type="predicted"/>
<protein>
    <submittedName>
        <fullName evidence="2">Uncharacterized protein</fullName>
    </submittedName>
</protein>
<dbReference type="EMBL" id="LR877155">
    <property type="protein sequence ID" value="CAD2218398.1"/>
    <property type="molecule type" value="Genomic_DNA"/>
</dbReference>
<feature type="region of interest" description="Disordered" evidence="1">
    <location>
        <begin position="1"/>
        <end position="38"/>
    </location>
</feature>